<proteinExistence type="predicted"/>
<dbReference type="Gene3D" id="2.20.230.10">
    <property type="entry name" value="Resuscitation-promoting factor rpfb"/>
    <property type="match status" value="1"/>
</dbReference>
<dbReference type="InterPro" id="IPR036908">
    <property type="entry name" value="RlpA-like_sf"/>
</dbReference>
<dbReference type="RefSeq" id="WP_341876057.1">
    <property type="nucleotide sequence ID" value="NZ_CP121687.1"/>
</dbReference>
<evidence type="ECO:0000256" key="1">
    <source>
        <dbReference type="ARBA" id="ARBA00022729"/>
    </source>
</evidence>
<dbReference type="Gene3D" id="2.40.40.10">
    <property type="entry name" value="RlpA-like domain"/>
    <property type="match status" value="1"/>
</dbReference>
<dbReference type="InterPro" id="IPR007137">
    <property type="entry name" value="DUF348"/>
</dbReference>
<keyword evidence="1 2" id="KW-0732">Signal</keyword>
<evidence type="ECO:0000313" key="5">
    <source>
        <dbReference type="Proteomes" id="UP001486565"/>
    </source>
</evidence>
<protein>
    <submittedName>
        <fullName evidence="4">3D domain-containing protein</fullName>
    </submittedName>
</protein>
<evidence type="ECO:0000259" key="3">
    <source>
        <dbReference type="PROSITE" id="PS51109"/>
    </source>
</evidence>
<reference evidence="4 5" key="1">
    <citation type="submission" date="2023-03" db="EMBL/GenBank/DDBJ databases">
        <title>Novel Species.</title>
        <authorList>
            <person name="Ma S."/>
        </authorList>
    </citation>
    <scope>NUCLEOTIDE SEQUENCE [LARGE SCALE GENOMIC DNA]</scope>
    <source>
        <strain evidence="4 5">LIND6LT2</strain>
    </source>
</reference>
<dbReference type="InterPro" id="IPR051933">
    <property type="entry name" value="Resuscitation_pf_RpfB"/>
</dbReference>
<feature type="signal peptide" evidence="2">
    <location>
        <begin position="1"/>
        <end position="24"/>
    </location>
</feature>
<dbReference type="Pfam" id="PF03990">
    <property type="entry name" value="DUF348"/>
    <property type="match status" value="2"/>
</dbReference>
<dbReference type="SUPFAM" id="SSF50685">
    <property type="entry name" value="Barwin-like endoglucanases"/>
    <property type="match status" value="1"/>
</dbReference>
<dbReference type="EMBL" id="CP121687">
    <property type="protein sequence ID" value="WZL69053.1"/>
    <property type="molecule type" value="Genomic_DNA"/>
</dbReference>
<keyword evidence="5" id="KW-1185">Reference proteome</keyword>
<dbReference type="PANTHER" id="PTHR39160">
    <property type="entry name" value="CELL WALL-BINDING PROTEIN YOCH"/>
    <property type="match status" value="1"/>
</dbReference>
<sequence>MNQKTRTLLLIIGMFLLGSSSVTAYQLMLKEVTVIDNDKLTLYKTPKTTVESFLQEQSILLGENDEINVTMNDNIVEGMTITIHRAIPVEVKLDGKEKEVYTKTKTIEDFLEEQNIELGSKGSINTALEEKIRPYMELEIQTYKEEVITEQSEIPYKTITKETPNLPVGQKKVIQEGKKGILEKTTKVEYLGGKEQKRELIAEIVLEEPQDEIIEVGAENIIIGLDGKTYKYKKVLTMSATAYTASYKDTGKSPSHPGYGITYTGTRARVGTVAVDPRVIPLGTKMYVEGYGYAVAEDIGGAIKGNKIDLYFNTLKEANNFGRQQRKVYILAEQ</sequence>
<dbReference type="Proteomes" id="UP001486565">
    <property type="component" value="Chromosome"/>
</dbReference>
<dbReference type="Pfam" id="PF07501">
    <property type="entry name" value="G5"/>
    <property type="match status" value="1"/>
</dbReference>
<accession>A0ABZ2Y599</accession>
<organism evidence="4 5">
    <name type="scientific">Defluviitalea saccharophila</name>
    <dbReference type="NCBI Taxonomy" id="879970"/>
    <lineage>
        <taxon>Bacteria</taxon>
        <taxon>Bacillati</taxon>
        <taxon>Bacillota</taxon>
        <taxon>Clostridia</taxon>
        <taxon>Lachnospirales</taxon>
        <taxon>Defluviitaleaceae</taxon>
        <taxon>Defluviitalea</taxon>
    </lineage>
</organism>
<dbReference type="PANTHER" id="PTHR39160:SF4">
    <property type="entry name" value="RESUSCITATION-PROMOTING FACTOR RPFB"/>
    <property type="match status" value="1"/>
</dbReference>
<dbReference type="PROSITE" id="PS51109">
    <property type="entry name" value="G5"/>
    <property type="match status" value="1"/>
</dbReference>
<feature type="chain" id="PRO_5047314818" evidence="2">
    <location>
        <begin position="25"/>
        <end position="334"/>
    </location>
</feature>
<dbReference type="Pfam" id="PF06725">
    <property type="entry name" value="3D"/>
    <property type="match status" value="1"/>
</dbReference>
<dbReference type="SMART" id="SM01208">
    <property type="entry name" value="G5"/>
    <property type="match status" value="1"/>
</dbReference>
<dbReference type="InterPro" id="IPR011098">
    <property type="entry name" value="G5_dom"/>
</dbReference>
<evidence type="ECO:0000313" key="4">
    <source>
        <dbReference type="EMBL" id="WZL69053.1"/>
    </source>
</evidence>
<dbReference type="InterPro" id="IPR010611">
    <property type="entry name" value="3D_dom"/>
</dbReference>
<dbReference type="CDD" id="cd22786">
    <property type="entry name" value="DPBB_YuiC-like"/>
    <property type="match status" value="1"/>
</dbReference>
<gene>
    <name evidence="4" type="ORF">QBE51_09580</name>
</gene>
<name>A0ABZ2Y599_9FIRM</name>
<evidence type="ECO:0000256" key="2">
    <source>
        <dbReference type="SAM" id="SignalP"/>
    </source>
</evidence>
<feature type="domain" description="G5" evidence="3">
    <location>
        <begin position="140"/>
        <end position="220"/>
    </location>
</feature>